<evidence type="ECO:0000313" key="1">
    <source>
        <dbReference type="EMBL" id="EQB43293.1"/>
    </source>
</evidence>
<dbReference type="HOGENOM" id="CLU_3425104_0_0_1"/>
<proteinExistence type="predicted"/>
<dbReference type="EMBL" id="AMYD01004355">
    <property type="protein sequence ID" value="EQB43293.1"/>
    <property type="molecule type" value="Genomic_DNA"/>
</dbReference>
<sequence>MPPVITLNCGSLGLRHASIGTE</sequence>
<evidence type="ECO:0000313" key="2">
    <source>
        <dbReference type="Proteomes" id="UP000015530"/>
    </source>
</evidence>
<accession>T0JS36</accession>
<comment type="caution">
    <text evidence="1">The sequence shown here is derived from an EMBL/GenBank/DDBJ whole genome shotgun (WGS) entry which is preliminary data.</text>
</comment>
<dbReference type="Proteomes" id="UP000015530">
    <property type="component" value="Unassembled WGS sequence"/>
</dbReference>
<gene>
    <name evidence="1" type="ORF">CGLO_18061</name>
</gene>
<protein>
    <submittedName>
        <fullName evidence="1">Uncharacterized protein</fullName>
    </submittedName>
</protein>
<name>T0JS36_COLGC</name>
<organism evidence="1 2">
    <name type="scientific">Colletotrichum gloeosporioides (strain Cg-14)</name>
    <name type="common">Anthracnose fungus</name>
    <name type="synonym">Glomerella cingulata</name>
    <dbReference type="NCBI Taxonomy" id="1237896"/>
    <lineage>
        <taxon>Eukaryota</taxon>
        <taxon>Fungi</taxon>
        <taxon>Dikarya</taxon>
        <taxon>Ascomycota</taxon>
        <taxon>Pezizomycotina</taxon>
        <taxon>Sordariomycetes</taxon>
        <taxon>Hypocreomycetidae</taxon>
        <taxon>Glomerellales</taxon>
        <taxon>Glomerellaceae</taxon>
        <taxon>Colletotrichum</taxon>
        <taxon>Colletotrichum gloeosporioides species complex</taxon>
    </lineage>
</organism>
<dbReference type="AlphaFoldDB" id="T0JS36"/>
<reference evidence="2" key="1">
    <citation type="journal article" date="2013" name="Mol. Plant Microbe Interact.">
        <title>Global aspects of pacC regulation of pathogenicity genes in Colletotrichum gloeosporioides as revealed by transcriptome analysis.</title>
        <authorList>
            <person name="Alkan N."/>
            <person name="Meng X."/>
            <person name="Friedlander G."/>
            <person name="Reuveni E."/>
            <person name="Sukno S."/>
            <person name="Sherman A."/>
            <person name="Thon M."/>
            <person name="Fluhr R."/>
            <person name="Prusky D."/>
        </authorList>
    </citation>
    <scope>NUCLEOTIDE SEQUENCE [LARGE SCALE GENOMIC DNA]</scope>
    <source>
        <strain evidence="2">Cg-14</strain>
    </source>
</reference>